<evidence type="ECO:0000256" key="1">
    <source>
        <dbReference type="ARBA" id="ARBA00022737"/>
    </source>
</evidence>
<dbReference type="SUPFAM" id="SSF82185">
    <property type="entry name" value="Histone H3 K4-specific methyltransferase SET7/9 N-terminal domain"/>
    <property type="match status" value="2"/>
</dbReference>
<proteinExistence type="predicted"/>
<dbReference type="PANTHER" id="PTHR23084:SF263">
    <property type="entry name" value="MORN REPEAT-CONTAINING PROTEIN 1"/>
    <property type="match status" value="1"/>
</dbReference>
<accession>S4VTM6</accession>
<name>S4VTM6_9VIRU</name>
<dbReference type="Proteomes" id="UP000204584">
    <property type="component" value="Segment"/>
</dbReference>
<feature type="region of interest" description="Disordered" evidence="2">
    <location>
        <begin position="467"/>
        <end position="486"/>
    </location>
</feature>
<dbReference type="InterPro" id="IPR036047">
    <property type="entry name" value="F-box-like_dom_sf"/>
</dbReference>
<evidence type="ECO:0000313" key="4">
    <source>
        <dbReference type="Proteomes" id="UP000204584"/>
    </source>
</evidence>
<organism evidence="3 4">
    <name type="scientific">Pandoravirus salinus</name>
    <dbReference type="NCBI Taxonomy" id="1349410"/>
    <lineage>
        <taxon>Viruses</taxon>
        <taxon>Pandoravirus</taxon>
    </lineage>
</organism>
<reference evidence="3 4" key="1">
    <citation type="journal article" date="2013" name="Science">
        <title>Pandoraviruses: amoeba viruses with genomes up to 2.5 Mb reaching that of parasitic eukaryotes.</title>
        <authorList>
            <person name="Philippe N."/>
            <person name="Legendre M."/>
            <person name="Doutre G."/>
            <person name="Coute Y."/>
            <person name="Poirot O."/>
            <person name="Lescot M."/>
            <person name="Arslan D."/>
            <person name="Seltzer V."/>
            <person name="Bertaux L."/>
            <person name="Bruley C."/>
            <person name="Garin J."/>
            <person name="Claverie J.M."/>
            <person name="Abergel C."/>
        </authorList>
    </citation>
    <scope>NUCLEOTIDE SEQUENCE [LARGE SCALE GENOMIC DNA]</scope>
</reference>
<dbReference type="EMBL" id="KC977571">
    <property type="protein sequence ID" value="AGO83673.1"/>
    <property type="molecule type" value="Genomic_DNA"/>
</dbReference>
<dbReference type="GeneID" id="16605460"/>
<keyword evidence="4" id="KW-1185">Reference proteome</keyword>
<dbReference type="PANTHER" id="PTHR23084">
    <property type="entry name" value="PHOSPHATIDYLINOSITOL-4-PHOSPHATE 5-KINASE RELATED"/>
    <property type="match status" value="1"/>
</dbReference>
<keyword evidence="1" id="KW-0677">Repeat</keyword>
<dbReference type="RefSeq" id="YP_008436735.1">
    <property type="nucleotide sequence ID" value="NC_022098.1"/>
</dbReference>
<evidence type="ECO:0000256" key="2">
    <source>
        <dbReference type="SAM" id="MobiDB-lite"/>
    </source>
</evidence>
<dbReference type="InterPro" id="IPR003409">
    <property type="entry name" value="MORN"/>
</dbReference>
<gene>
    <name evidence="3" type="ORF">psal_cds_179</name>
</gene>
<dbReference type="SUPFAM" id="SSF81383">
    <property type="entry name" value="F-box domain"/>
    <property type="match status" value="1"/>
</dbReference>
<dbReference type="Pfam" id="PF02493">
    <property type="entry name" value="MORN"/>
    <property type="match status" value="4"/>
</dbReference>
<evidence type="ECO:0000313" key="3">
    <source>
        <dbReference type="EMBL" id="AGO83673.1"/>
    </source>
</evidence>
<protein>
    <submittedName>
        <fullName evidence="3">Morn repeat incomplete domain containing protein</fullName>
    </submittedName>
</protein>
<dbReference type="KEGG" id="vg:16605460"/>
<sequence length="486" mass="52744">MATCESSLHDVSCGLVDMPHEVVWRVVGALLSRDAVSGVNDAASLAATCRTMAAVVVDDDAMWRVLVRRDFGSDWADLHTMPAAFGVRWMRVYARVSRTATYAINEAATGHNGGTPAYKLSCEGLLVSGDVVCGRLAMGRLNGYGVVCAAQHDTGRSPDVADPLGVPAVFMEGHFKDDLLDGRGILRRGRWPLEGARRGVATALVARKLSVTCPCPSCRKHYASQAQRHTHVGCSCERATSRRKQCGRHRFGNGDCTCDAHGREPCAPCIERMHVGAVARFLSHLESFDGQWARGAPHGHAIARFECGTTYEGPWSRGLPHGRGLVNGAHHRQWFHGVLLPRCRLAYGWSTTGASPTPVVYEGDIKPRGLTLATAFVRASPTAFADGSDRERSGDHYVYREYARHGRGRMHYATGSVFEGEWADDVRCRGTLTHPDSVVVDGVWLVDGGSGTIRWPDGQCDPCAAWDASGRPRAGPHRTLAKEPPL</sequence>